<dbReference type="InterPro" id="IPR041496">
    <property type="entry name" value="YitH/HolE_GNAT"/>
</dbReference>
<dbReference type="Proteomes" id="UP000799766">
    <property type="component" value="Unassembled WGS sequence"/>
</dbReference>
<evidence type="ECO:0000313" key="3">
    <source>
        <dbReference type="Proteomes" id="UP000799766"/>
    </source>
</evidence>
<dbReference type="EMBL" id="MU001673">
    <property type="protein sequence ID" value="KAF2460659.1"/>
    <property type="molecule type" value="Genomic_DNA"/>
</dbReference>
<evidence type="ECO:0000313" key="2">
    <source>
        <dbReference type="EMBL" id="KAF2460659.1"/>
    </source>
</evidence>
<reference evidence="2" key="1">
    <citation type="journal article" date="2020" name="Stud. Mycol.">
        <title>101 Dothideomycetes genomes: a test case for predicting lifestyles and emergence of pathogens.</title>
        <authorList>
            <person name="Haridas S."/>
            <person name="Albert R."/>
            <person name="Binder M."/>
            <person name="Bloem J."/>
            <person name="Labutti K."/>
            <person name="Salamov A."/>
            <person name="Andreopoulos B."/>
            <person name="Baker S."/>
            <person name="Barry K."/>
            <person name="Bills G."/>
            <person name="Bluhm B."/>
            <person name="Cannon C."/>
            <person name="Castanera R."/>
            <person name="Culley D."/>
            <person name="Daum C."/>
            <person name="Ezra D."/>
            <person name="Gonzalez J."/>
            <person name="Henrissat B."/>
            <person name="Kuo A."/>
            <person name="Liang C."/>
            <person name="Lipzen A."/>
            <person name="Lutzoni F."/>
            <person name="Magnuson J."/>
            <person name="Mondo S."/>
            <person name="Nolan M."/>
            <person name="Ohm R."/>
            <person name="Pangilinan J."/>
            <person name="Park H.-J."/>
            <person name="Ramirez L."/>
            <person name="Alfaro M."/>
            <person name="Sun H."/>
            <person name="Tritt A."/>
            <person name="Yoshinaga Y."/>
            <person name="Zwiers L.-H."/>
            <person name="Turgeon B."/>
            <person name="Goodwin S."/>
            <person name="Spatafora J."/>
            <person name="Crous P."/>
            <person name="Grigoriev I."/>
        </authorList>
    </citation>
    <scope>NUCLEOTIDE SEQUENCE</scope>
    <source>
        <strain evidence="2">ATCC 16933</strain>
    </source>
</reference>
<dbReference type="Pfam" id="PF00583">
    <property type="entry name" value="Acetyltransf_1"/>
    <property type="match status" value="1"/>
</dbReference>
<dbReference type="InterPro" id="IPR016181">
    <property type="entry name" value="Acyl_CoA_acyltransferase"/>
</dbReference>
<feature type="domain" description="N-acetyltransferase" evidence="1">
    <location>
        <begin position="7"/>
        <end position="157"/>
    </location>
</feature>
<dbReference type="Pfam" id="PF18014">
    <property type="entry name" value="Acetyltransf_18"/>
    <property type="match status" value="1"/>
</dbReference>
<dbReference type="PANTHER" id="PTHR47237">
    <property type="entry name" value="SLL0310 PROTEIN"/>
    <property type="match status" value="1"/>
</dbReference>
<dbReference type="InterPro" id="IPR000182">
    <property type="entry name" value="GNAT_dom"/>
</dbReference>
<dbReference type="PROSITE" id="PS51186">
    <property type="entry name" value="GNAT"/>
    <property type="match status" value="1"/>
</dbReference>
<organism evidence="2 3">
    <name type="scientific">Lineolata rhizophorae</name>
    <dbReference type="NCBI Taxonomy" id="578093"/>
    <lineage>
        <taxon>Eukaryota</taxon>
        <taxon>Fungi</taxon>
        <taxon>Dikarya</taxon>
        <taxon>Ascomycota</taxon>
        <taxon>Pezizomycotina</taxon>
        <taxon>Dothideomycetes</taxon>
        <taxon>Dothideomycetes incertae sedis</taxon>
        <taxon>Lineolatales</taxon>
        <taxon>Lineolataceae</taxon>
        <taxon>Lineolata</taxon>
    </lineage>
</organism>
<dbReference type="GO" id="GO:0016747">
    <property type="term" value="F:acyltransferase activity, transferring groups other than amino-acyl groups"/>
    <property type="evidence" value="ECO:0007669"/>
    <property type="project" value="InterPro"/>
</dbReference>
<accession>A0A6A6P9V5</accession>
<evidence type="ECO:0000259" key="1">
    <source>
        <dbReference type="PROSITE" id="PS51186"/>
    </source>
</evidence>
<dbReference type="AlphaFoldDB" id="A0A6A6P9V5"/>
<dbReference type="OrthoDB" id="5771378at2759"/>
<keyword evidence="3" id="KW-1185">Reference proteome</keyword>
<dbReference type="SUPFAM" id="SSF55729">
    <property type="entry name" value="Acyl-CoA N-acyltransferases (Nat)"/>
    <property type="match status" value="1"/>
</dbReference>
<dbReference type="Gene3D" id="3.40.630.90">
    <property type="match status" value="1"/>
</dbReference>
<gene>
    <name evidence="2" type="ORF">BDY21DRAFT_170917</name>
</gene>
<protein>
    <recommendedName>
        <fullName evidence="1">N-acetyltransferase domain-containing protein</fullName>
    </recommendedName>
</protein>
<sequence>MYVATSGTLKRLLRSSHPHLILTHSPCSHKNRSRLDAATYYRTLQPHPWFVVVPLDPSHDGKPVGCVVGYVHANGVGWIALLLVKAAYRGRGMGGALGEVVQTYLRQRGVQRIGLDALEHMTEKYGRRGFVETNSVTYVVRQGVKDVPAVFAEEDQVAKGLSVVGLDEVPRERLVESDRECSGLLRTTLWSPEGLFDREDVFGLALVGEQGGVGESLRGWVVVRQCHDGYRIGPLYAESKVEASTLVKETLKAIDKKDREGSVCAELFVGNRDALPVFEELEFNAVANYRRMWKQGDEPEEQRAGGKGRRCMFAGFDAAHG</sequence>
<dbReference type="InterPro" id="IPR052729">
    <property type="entry name" value="Acyl/Acetyltrans_Enzymes"/>
</dbReference>
<dbReference type="CDD" id="cd04301">
    <property type="entry name" value="NAT_SF"/>
    <property type="match status" value="1"/>
</dbReference>
<dbReference type="Gene3D" id="3.40.630.30">
    <property type="match status" value="1"/>
</dbReference>
<dbReference type="PANTHER" id="PTHR47237:SF1">
    <property type="entry name" value="SLL0310 PROTEIN"/>
    <property type="match status" value="1"/>
</dbReference>
<proteinExistence type="predicted"/>
<name>A0A6A6P9V5_9PEZI</name>